<feature type="transmembrane region" description="Helical" evidence="8">
    <location>
        <begin position="193"/>
        <end position="214"/>
    </location>
</feature>
<comment type="subcellular location">
    <subcellularLocation>
        <location evidence="1">Membrane</location>
        <topology evidence="1">Multi-pass membrane protein</topology>
    </subcellularLocation>
</comment>
<evidence type="ECO:0000259" key="9">
    <source>
        <dbReference type="Pfam" id="PF02397"/>
    </source>
</evidence>
<dbReference type="InterPro" id="IPR003362">
    <property type="entry name" value="Bact_transf"/>
</dbReference>
<dbReference type="GO" id="GO:0016740">
    <property type="term" value="F:transferase activity"/>
    <property type="evidence" value="ECO:0007669"/>
    <property type="project" value="UniProtKB-KW"/>
</dbReference>
<organism evidence="10 11">
    <name type="scientific">Rhodococcoides corynebacterioides</name>
    <dbReference type="NCBI Taxonomy" id="53972"/>
    <lineage>
        <taxon>Bacteria</taxon>
        <taxon>Bacillati</taxon>
        <taxon>Actinomycetota</taxon>
        <taxon>Actinomycetes</taxon>
        <taxon>Mycobacteriales</taxon>
        <taxon>Nocardiaceae</taxon>
        <taxon>Rhodococcoides</taxon>
    </lineage>
</organism>
<dbReference type="PANTHER" id="PTHR30576:SF0">
    <property type="entry name" value="UNDECAPRENYL-PHOSPHATE N-ACETYLGALACTOSAMINYL 1-PHOSPHATE TRANSFERASE-RELATED"/>
    <property type="match status" value="1"/>
</dbReference>
<dbReference type="RefSeq" id="WP_222685519.1">
    <property type="nucleotide sequence ID" value="NZ_JABUBT010000047.1"/>
</dbReference>
<feature type="domain" description="Bacterial sugar transferase" evidence="9">
    <location>
        <begin position="358"/>
        <end position="540"/>
    </location>
</feature>
<dbReference type="NCBIfam" id="TIGR03025">
    <property type="entry name" value="EPS_sugtrans"/>
    <property type="match status" value="1"/>
</dbReference>
<evidence type="ECO:0000256" key="2">
    <source>
        <dbReference type="ARBA" id="ARBA00006464"/>
    </source>
</evidence>
<dbReference type="Pfam" id="PF02397">
    <property type="entry name" value="Bac_transf"/>
    <property type="match status" value="1"/>
</dbReference>
<dbReference type="InterPro" id="IPR017475">
    <property type="entry name" value="EPS_sugar_tfrase"/>
</dbReference>
<comment type="caution">
    <text evidence="10">The sequence shown here is derived from an EMBL/GenBank/DDBJ whole genome shotgun (WGS) entry which is preliminary data.</text>
</comment>
<gene>
    <name evidence="10" type="ORF">HQ603_15260</name>
</gene>
<dbReference type="Pfam" id="PF13727">
    <property type="entry name" value="CoA_binding_3"/>
    <property type="match status" value="1"/>
</dbReference>
<dbReference type="PANTHER" id="PTHR30576">
    <property type="entry name" value="COLANIC BIOSYNTHESIS UDP-GLUCOSE LIPID CARRIER TRANSFERASE"/>
    <property type="match status" value="1"/>
</dbReference>
<dbReference type="EMBL" id="JABUBU010000018">
    <property type="protein sequence ID" value="MBY6368112.1"/>
    <property type="molecule type" value="Genomic_DNA"/>
</dbReference>
<evidence type="ECO:0000313" key="10">
    <source>
        <dbReference type="EMBL" id="MBY6368112.1"/>
    </source>
</evidence>
<evidence type="ECO:0000313" key="11">
    <source>
        <dbReference type="Proteomes" id="UP000825228"/>
    </source>
</evidence>
<sequence>MTTSHSDTTPIRLSDSAADAESETGRATFEPDNLLPRFARRAEEARYESAAPGAPTTRTDPAGRDRATHRLGSPLPEIGEGEDRRVAEPIPLRPGMPAPRSRWTRWFALHLNGVLGVLLETAALTATLAVVPFAGNNLLLAFLVVLAVVFPHQRRQRLTLSALDDLPRMATTVAVVTLIAVVITAPSTSVGGAAGVAGAVLAAMVVARQLSYVVTRRLRRSARFQRRTVVIGSGMVAGQLVESMQAYPEHGLAPHALLDDSPMPAIVASHIPVEPLANQLRAYISVRQIDTVVIAFSAMRESALLTLLRECDRMDCEIFVVPRLFEFVSVTGDMDRLHAIPLVRIRRDVHRSLAWGVKRVLSSILAALAMVVLAPVLIAVALAVRISDPSAPVLFRQIRVTADGRVFECLKFRSMKPESREESDTTWNISQDQRIGRLGRYLRKTSLDELPQLWNVVKGDMDLVGPRPERPHFVNKFATEIPGYSARHRVPGGLTGWAAVHGLRGDTSLKDRALYDNYYIENWSLWLDVKILLRTVMAVLRRTGG</sequence>
<evidence type="ECO:0000256" key="5">
    <source>
        <dbReference type="ARBA" id="ARBA00022989"/>
    </source>
</evidence>
<feature type="transmembrane region" description="Helical" evidence="8">
    <location>
        <begin position="360"/>
        <end position="384"/>
    </location>
</feature>
<feature type="transmembrane region" description="Helical" evidence="8">
    <location>
        <begin position="106"/>
        <end position="124"/>
    </location>
</feature>
<feature type="compositionally biased region" description="Polar residues" evidence="7">
    <location>
        <begin position="1"/>
        <end position="11"/>
    </location>
</feature>
<evidence type="ECO:0000256" key="3">
    <source>
        <dbReference type="ARBA" id="ARBA00022679"/>
    </source>
</evidence>
<protein>
    <submittedName>
        <fullName evidence="10">Sugar transferase</fullName>
    </submittedName>
</protein>
<keyword evidence="4 8" id="KW-0812">Transmembrane</keyword>
<reference evidence="10 11" key="1">
    <citation type="submission" date="2020-06" db="EMBL/GenBank/DDBJ databases">
        <title>Taxonomy, biology and ecology of Rhodococcus bacteria occurring in California pistachio and other woody hosts as revealed by genome sequence analyses.</title>
        <authorList>
            <person name="Gai Y."/>
            <person name="Riely B."/>
        </authorList>
    </citation>
    <scope>NUCLEOTIDE SEQUENCE [LARGE SCALE GENOMIC DNA]</scope>
    <source>
        <strain evidence="10 11">BP-281</strain>
    </source>
</reference>
<dbReference type="Proteomes" id="UP000825228">
    <property type="component" value="Unassembled WGS sequence"/>
</dbReference>
<evidence type="ECO:0000256" key="1">
    <source>
        <dbReference type="ARBA" id="ARBA00004141"/>
    </source>
</evidence>
<proteinExistence type="inferred from homology"/>
<evidence type="ECO:0000256" key="8">
    <source>
        <dbReference type="SAM" id="Phobius"/>
    </source>
</evidence>
<accession>A0ABS7P6R3</accession>
<comment type="similarity">
    <text evidence="2">Belongs to the bacterial sugar transferase family.</text>
</comment>
<evidence type="ECO:0000256" key="7">
    <source>
        <dbReference type="SAM" id="MobiDB-lite"/>
    </source>
</evidence>
<evidence type="ECO:0000256" key="4">
    <source>
        <dbReference type="ARBA" id="ARBA00022692"/>
    </source>
</evidence>
<keyword evidence="3 10" id="KW-0808">Transferase</keyword>
<evidence type="ECO:0000256" key="6">
    <source>
        <dbReference type="ARBA" id="ARBA00023136"/>
    </source>
</evidence>
<keyword evidence="5 8" id="KW-1133">Transmembrane helix</keyword>
<feature type="region of interest" description="Disordered" evidence="7">
    <location>
        <begin position="1"/>
        <end position="83"/>
    </location>
</feature>
<feature type="transmembrane region" description="Helical" evidence="8">
    <location>
        <begin position="130"/>
        <end position="150"/>
    </location>
</feature>
<keyword evidence="11" id="KW-1185">Reference proteome</keyword>
<dbReference type="Gene3D" id="3.40.50.720">
    <property type="entry name" value="NAD(P)-binding Rossmann-like Domain"/>
    <property type="match status" value="1"/>
</dbReference>
<feature type="transmembrane region" description="Helical" evidence="8">
    <location>
        <begin position="170"/>
        <end position="187"/>
    </location>
</feature>
<keyword evidence="6 8" id="KW-0472">Membrane</keyword>
<name>A0ABS7P6R3_9NOCA</name>